<dbReference type="SMART" id="SM00248">
    <property type="entry name" value="ANK"/>
    <property type="match status" value="2"/>
</dbReference>
<dbReference type="RefSeq" id="WP_041995710.1">
    <property type="nucleotide sequence ID" value="NZ_CDOG01000002.1"/>
</dbReference>
<sequence>MAKKRATLPSDIYKILEDKDFEAFKKVFEKCDINAYERDYIKKPALCFYGIPAEWIQWLIENGANIEAADSYGRTALWYHSSVNDVERVRTLLALGANIHTSDKYKNGVLHAASGRFEVTKLLAEQGADIFAKNDRGFTPLQEMLNRCQNADIPKVAKSAALLLELGEKVTKYAQERVISIGENFEFHRERFNPEFLEETESGLQELYTLFKVKPVAKRIQHDGISPIIVPDEPLEKQFEYLWSFLVPSSGSAKTIQGEVIRISGKIRDEILRNGAGNWDKHFKKMLSAMIDYFQKGNPLQETAMEKAKELKTLLYEGDDDGENSFELAKLAVLWVTQNPNPITLEKVEYKR</sequence>
<evidence type="ECO:0000313" key="5">
    <source>
        <dbReference type="Proteomes" id="UP000038083"/>
    </source>
</evidence>
<evidence type="ECO:0000313" key="4">
    <source>
        <dbReference type="EMBL" id="CEN34154.1"/>
    </source>
</evidence>
<dbReference type="InterPro" id="IPR036770">
    <property type="entry name" value="Ankyrin_rpt-contain_sf"/>
</dbReference>
<organism evidence="4 5">
    <name type="scientific">Capnocytophaga cynodegmi</name>
    <dbReference type="NCBI Taxonomy" id="28189"/>
    <lineage>
        <taxon>Bacteria</taxon>
        <taxon>Pseudomonadati</taxon>
        <taxon>Bacteroidota</taxon>
        <taxon>Flavobacteriia</taxon>
        <taxon>Flavobacteriales</taxon>
        <taxon>Flavobacteriaceae</taxon>
        <taxon>Capnocytophaga</taxon>
    </lineage>
</organism>
<keyword evidence="2 3" id="KW-0040">ANK repeat</keyword>
<proteinExistence type="predicted"/>
<keyword evidence="1" id="KW-0677">Repeat</keyword>
<dbReference type="Proteomes" id="UP000038083">
    <property type="component" value="Unassembled WGS sequence"/>
</dbReference>
<dbReference type="Gene3D" id="1.25.40.20">
    <property type="entry name" value="Ankyrin repeat-containing domain"/>
    <property type="match status" value="1"/>
</dbReference>
<dbReference type="EMBL" id="CDOG01000002">
    <property type="protein sequence ID" value="CEN34154.1"/>
    <property type="molecule type" value="Genomic_DNA"/>
</dbReference>
<dbReference type="PROSITE" id="PS50088">
    <property type="entry name" value="ANK_REPEAT"/>
    <property type="match status" value="1"/>
</dbReference>
<protein>
    <submittedName>
        <fullName evidence="4">Ankyrin repeat protein</fullName>
    </submittedName>
</protein>
<dbReference type="SUPFAM" id="SSF48403">
    <property type="entry name" value="Ankyrin repeat"/>
    <property type="match status" value="1"/>
</dbReference>
<dbReference type="AlphaFoldDB" id="A0A0B7H6J2"/>
<dbReference type="PANTHER" id="PTHR24188:SF29">
    <property type="entry name" value="GH09064P"/>
    <property type="match status" value="1"/>
</dbReference>
<name>A0A0B7H6J2_9FLAO</name>
<gene>
    <name evidence="4" type="ORF">CCYN74_100067</name>
</gene>
<reference evidence="4 5" key="1">
    <citation type="submission" date="2015-01" db="EMBL/GenBank/DDBJ databases">
        <authorList>
            <person name="Xiang T."/>
            <person name="Song Y."/>
            <person name="Huang L."/>
            <person name="Wang B."/>
            <person name="Wu P."/>
        </authorList>
    </citation>
    <scope>NUCLEOTIDE SEQUENCE [LARGE SCALE GENOMIC DNA]</scope>
    <source>
        <strain evidence="4 5">Ccy74</strain>
    </source>
</reference>
<evidence type="ECO:0000256" key="2">
    <source>
        <dbReference type="ARBA" id="ARBA00023043"/>
    </source>
</evidence>
<accession>A0A0B7H6J2</accession>
<dbReference type="InterPro" id="IPR002110">
    <property type="entry name" value="Ankyrin_rpt"/>
</dbReference>
<feature type="repeat" description="ANK" evidence="3">
    <location>
        <begin position="72"/>
        <end position="104"/>
    </location>
</feature>
<dbReference type="Pfam" id="PF12796">
    <property type="entry name" value="Ank_2"/>
    <property type="match status" value="1"/>
</dbReference>
<evidence type="ECO:0000256" key="3">
    <source>
        <dbReference type="PROSITE-ProRule" id="PRU00023"/>
    </source>
</evidence>
<evidence type="ECO:0000256" key="1">
    <source>
        <dbReference type="ARBA" id="ARBA00022737"/>
    </source>
</evidence>
<dbReference type="OrthoDB" id="9812708at2"/>
<dbReference type="PANTHER" id="PTHR24188">
    <property type="entry name" value="ANKYRIN REPEAT PROTEIN"/>
    <property type="match status" value="1"/>
</dbReference>